<organism evidence="5 6">
    <name type="scientific">Aspergillus pseudoustus</name>
    <dbReference type="NCBI Taxonomy" id="1810923"/>
    <lineage>
        <taxon>Eukaryota</taxon>
        <taxon>Fungi</taxon>
        <taxon>Dikarya</taxon>
        <taxon>Ascomycota</taxon>
        <taxon>Pezizomycotina</taxon>
        <taxon>Eurotiomycetes</taxon>
        <taxon>Eurotiomycetidae</taxon>
        <taxon>Eurotiales</taxon>
        <taxon>Aspergillaceae</taxon>
        <taxon>Aspergillus</taxon>
        <taxon>Aspergillus subgen. Nidulantes</taxon>
    </lineage>
</organism>
<evidence type="ECO:0000256" key="3">
    <source>
        <dbReference type="ARBA" id="ARBA00022787"/>
    </source>
</evidence>
<comment type="similarity">
    <text evidence="2">Belongs to the FMP52 family.</text>
</comment>
<keyword evidence="3" id="KW-1000">Mitochondrion outer membrane</keyword>
<dbReference type="EMBL" id="JBFXLU010000008">
    <property type="protein sequence ID" value="KAL2855991.1"/>
    <property type="molecule type" value="Genomic_DNA"/>
</dbReference>
<gene>
    <name evidence="5" type="ORF">BJY01DRAFT_203611</name>
</gene>
<evidence type="ECO:0000313" key="5">
    <source>
        <dbReference type="EMBL" id="KAL2855991.1"/>
    </source>
</evidence>
<evidence type="ECO:0000313" key="6">
    <source>
        <dbReference type="Proteomes" id="UP001610446"/>
    </source>
</evidence>
<dbReference type="SUPFAM" id="SSF51735">
    <property type="entry name" value="NAD(P)-binding Rossmann-fold domains"/>
    <property type="match status" value="1"/>
</dbReference>
<comment type="subcellular location">
    <subcellularLocation>
        <location evidence="1">Mitochondrion outer membrane</location>
        <topology evidence="1">Peripheral membrane protein</topology>
    </subcellularLocation>
</comment>
<dbReference type="Proteomes" id="UP001610446">
    <property type="component" value="Unassembled WGS sequence"/>
</dbReference>
<dbReference type="PANTHER" id="PTHR14097">
    <property type="entry name" value="OXIDOREDUCTASE HTATIP2"/>
    <property type="match status" value="1"/>
</dbReference>
<keyword evidence="6" id="KW-1185">Reference proteome</keyword>
<dbReference type="PANTHER" id="PTHR14097:SF7">
    <property type="entry name" value="OXIDOREDUCTASE HTATIP2"/>
    <property type="match status" value="1"/>
</dbReference>
<sequence length="230" mass="24916">MTTAAIFGSTGGVGSQILATLLASDKISSVKTISRRIPKHDSPKLQAIEEPDITKWAGLIQTLSPQPSVFYNAVGTTRAAAGGIANQWKIDHDSVIESARAAKDAGVKTFVFISSGGTRGFLFQYTPYAKMKVGVEDTVREMGFDQTIILRPGMIIGREVSKAPLLERFFEALGKVSKGLQDTIAADQLVIGRAAVHAARLVEEGKAPSKYWVVEQADIVRLGRDEWREV</sequence>
<feature type="domain" description="NAD(P)-binding" evidence="4">
    <location>
        <begin position="8"/>
        <end position="156"/>
    </location>
</feature>
<reference evidence="5 6" key="1">
    <citation type="submission" date="2024-07" db="EMBL/GenBank/DDBJ databases">
        <title>Section-level genome sequencing and comparative genomics of Aspergillus sections Usti and Cavernicolus.</title>
        <authorList>
            <consortium name="Lawrence Berkeley National Laboratory"/>
            <person name="Nybo J.L."/>
            <person name="Vesth T.C."/>
            <person name="Theobald S."/>
            <person name="Frisvad J.C."/>
            <person name="Larsen T.O."/>
            <person name="Kjaerboelling I."/>
            <person name="Rothschild-Mancinelli K."/>
            <person name="Lyhne E.K."/>
            <person name="Kogle M.E."/>
            <person name="Barry K."/>
            <person name="Clum A."/>
            <person name="Na H."/>
            <person name="Ledsgaard L."/>
            <person name="Lin J."/>
            <person name="Lipzen A."/>
            <person name="Kuo A."/>
            <person name="Riley R."/>
            <person name="Mondo S."/>
            <person name="Labutti K."/>
            <person name="Haridas S."/>
            <person name="Pangalinan J."/>
            <person name="Salamov A.A."/>
            <person name="Simmons B.A."/>
            <person name="Magnuson J.K."/>
            <person name="Chen J."/>
            <person name="Drula E."/>
            <person name="Henrissat B."/>
            <person name="Wiebenga A."/>
            <person name="Lubbers R.J."/>
            <person name="Gomes A.C."/>
            <person name="Makela M.R."/>
            <person name="Stajich J."/>
            <person name="Grigoriev I.V."/>
            <person name="Mortensen U.H."/>
            <person name="De Vries R.P."/>
            <person name="Baker S.E."/>
            <person name="Andersen M.R."/>
        </authorList>
    </citation>
    <scope>NUCLEOTIDE SEQUENCE [LARGE SCALE GENOMIC DNA]</scope>
    <source>
        <strain evidence="5 6">CBS 123904</strain>
    </source>
</reference>
<evidence type="ECO:0000259" key="4">
    <source>
        <dbReference type="Pfam" id="PF13460"/>
    </source>
</evidence>
<accession>A0ABR4KUP2</accession>
<name>A0ABR4KUP2_9EURO</name>
<protein>
    <submittedName>
        <fullName evidence="5">Protein fmp52-2, mitochondrial</fullName>
    </submittedName>
</protein>
<dbReference type="InterPro" id="IPR036291">
    <property type="entry name" value="NAD(P)-bd_dom_sf"/>
</dbReference>
<keyword evidence="3" id="KW-0472">Membrane</keyword>
<keyword evidence="3" id="KW-0496">Mitochondrion</keyword>
<dbReference type="Pfam" id="PF13460">
    <property type="entry name" value="NAD_binding_10"/>
    <property type="match status" value="1"/>
</dbReference>
<evidence type="ECO:0000256" key="1">
    <source>
        <dbReference type="ARBA" id="ARBA00004450"/>
    </source>
</evidence>
<dbReference type="InterPro" id="IPR016040">
    <property type="entry name" value="NAD(P)-bd_dom"/>
</dbReference>
<evidence type="ECO:0000256" key="2">
    <source>
        <dbReference type="ARBA" id="ARBA00006617"/>
    </source>
</evidence>
<dbReference type="Gene3D" id="3.40.50.720">
    <property type="entry name" value="NAD(P)-binding Rossmann-like Domain"/>
    <property type="match status" value="1"/>
</dbReference>
<comment type="caution">
    <text evidence="5">The sequence shown here is derived from an EMBL/GenBank/DDBJ whole genome shotgun (WGS) entry which is preliminary data.</text>
</comment>
<proteinExistence type="inferred from homology"/>